<dbReference type="AlphaFoldDB" id="A0A2A4YDH0"/>
<evidence type="ECO:0000313" key="2">
    <source>
        <dbReference type="Proteomes" id="UP000217838"/>
    </source>
</evidence>
<organism evidence="1 2">
    <name type="scientific">Aerophobetes bacterium</name>
    <dbReference type="NCBI Taxonomy" id="2030807"/>
    <lineage>
        <taxon>Bacteria</taxon>
        <taxon>Candidatus Aerophobota</taxon>
    </lineage>
</organism>
<comment type="caution">
    <text evidence="1">The sequence shown here is derived from an EMBL/GenBank/DDBJ whole genome shotgun (WGS) entry which is preliminary data.</text>
</comment>
<evidence type="ECO:0000313" key="1">
    <source>
        <dbReference type="EMBL" id="PCI92660.1"/>
    </source>
</evidence>
<accession>A0A2A4YDH0</accession>
<dbReference type="Proteomes" id="UP000217838">
    <property type="component" value="Unassembled WGS sequence"/>
</dbReference>
<dbReference type="EMBL" id="NVUU01000091">
    <property type="protein sequence ID" value="PCI92660.1"/>
    <property type="molecule type" value="Genomic_DNA"/>
</dbReference>
<protein>
    <submittedName>
        <fullName evidence="1">Uncharacterized protein</fullName>
    </submittedName>
</protein>
<sequence>MSITPTTHYRIPQLERLPQEDVEELVKYQVADSTVRPWFTPLISLDTVKIESLVTLICKKVPSEKQQNLLGKISDIFAGQIFHNNNNTPNNLHNHFPQLKAFSEKVLSILRKMENPPLALMKKIKDNFIMIAVMKNKIEAVQENKGPLLKSMSLYLGAKDILTFLEIHELDESILLRSMKASIFINTFIKHCDSHKDSFLNQVFLARLEMKLAENPTQDKKSIIYNKLVEVLKFYFECIRDYTNLTFNYTDLIFDYTDLTLSEMLPYIEELAKKCLPLNIKRFRPLDLPLDHSSLTEVPQSLIDLAESSIARARLHLLQDSDLDREIYQ</sequence>
<gene>
    <name evidence="1" type="ORF">COB11_06895</name>
</gene>
<name>A0A2A4YDH0_UNCAE</name>
<proteinExistence type="predicted"/>
<reference evidence="2" key="1">
    <citation type="submission" date="2017-08" db="EMBL/GenBank/DDBJ databases">
        <title>A dynamic microbial community with high functional redundancy inhabits the cold, oxic subseafloor aquifer.</title>
        <authorList>
            <person name="Tully B.J."/>
            <person name="Wheat C.G."/>
            <person name="Glazer B.T."/>
            <person name="Huber J.A."/>
        </authorList>
    </citation>
    <scope>NUCLEOTIDE SEQUENCE [LARGE SCALE GENOMIC DNA]</scope>
</reference>